<comment type="caution">
    <text evidence="1">The sequence shown here is derived from an EMBL/GenBank/DDBJ whole genome shotgun (WGS) entry which is preliminary data.</text>
</comment>
<organism evidence="1 2">
    <name type="scientific">Plasmodium yoelii yoelii</name>
    <dbReference type="NCBI Taxonomy" id="73239"/>
    <lineage>
        <taxon>Eukaryota</taxon>
        <taxon>Sar</taxon>
        <taxon>Alveolata</taxon>
        <taxon>Apicomplexa</taxon>
        <taxon>Aconoidasida</taxon>
        <taxon>Haemosporida</taxon>
        <taxon>Plasmodiidae</taxon>
        <taxon>Plasmodium</taxon>
        <taxon>Plasmodium (Vinckeia)</taxon>
    </lineage>
</organism>
<sequence length="20" mass="2426">IKSSKNIIKYKINIYINIIF</sequence>
<evidence type="ECO:0000313" key="2">
    <source>
        <dbReference type="Proteomes" id="UP000008553"/>
    </source>
</evidence>
<reference evidence="1 2" key="1">
    <citation type="journal article" date="2002" name="Nature">
        <title>Genome sequence and comparative analysis of the model rodent malaria parasite Plasmodium yoelii yoelii.</title>
        <authorList>
            <person name="Carlton J.M."/>
            <person name="Angiuoli S.V."/>
            <person name="Suh B.B."/>
            <person name="Kooij T.W."/>
            <person name="Pertea M."/>
            <person name="Silva J.C."/>
            <person name="Ermolaeva M.D."/>
            <person name="Allen J.E."/>
            <person name="Selengut J.D."/>
            <person name="Koo H.L."/>
            <person name="Peterson J.D."/>
            <person name="Pop M."/>
            <person name="Kosack D.S."/>
            <person name="Shumway M.F."/>
            <person name="Bidwell S.L."/>
            <person name="Shallom S.J."/>
            <person name="van Aken S.E."/>
            <person name="Riedmuller S.B."/>
            <person name="Feldblyum T.V."/>
            <person name="Cho J.K."/>
            <person name="Quackenbush J."/>
            <person name="Sedegah M."/>
            <person name="Shoaibi A."/>
            <person name="Cummings L.M."/>
            <person name="Florens L."/>
            <person name="Yates J.R."/>
            <person name="Raine J.D."/>
            <person name="Sinden R.E."/>
            <person name="Harris M.A."/>
            <person name="Cunningham D.A."/>
            <person name="Preiser P.R."/>
            <person name="Bergman L.W."/>
            <person name="Vaidya A.B."/>
            <person name="van Lin L.H."/>
            <person name="Janse C.J."/>
            <person name="Waters A.P."/>
            <person name="Smith H.O."/>
            <person name="White O.R."/>
            <person name="Salzberg S.L."/>
            <person name="Venter J.C."/>
            <person name="Fraser C.M."/>
            <person name="Hoffman S.L."/>
            <person name="Gardner M.J."/>
            <person name="Carucci D.J."/>
        </authorList>
    </citation>
    <scope>NUCLEOTIDE SEQUENCE [LARGE SCALE GENOMIC DNA]</scope>
    <source>
        <strain evidence="1 2">17XNL</strain>
    </source>
</reference>
<keyword evidence="2" id="KW-1185">Reference proteome</keyword>
<gene>
    <name evidence="1" type="ORF">PY06382</name>
</gene>
<feature type="non-terminal residue" evidence="1">
    <location>
        <position position="1"/>
    </location>
</feature>
<accession>Q7RAW7</accession>
<protein>
    <submittedName>
        <fullName evidence="1">Uncharacterized protein</fullName>
    </submittedName>
</protein>
<evidence type="ECO:0000313" key="1">
    <source>
        <dbReference type="EMBL" id="EAA18584.1"/>
    </source>
</evidence>
<dbReference type="PaxDb" id="73239-Q7RAW7"/>
<dbReference type="Proteomes" id="UP000008553">
    <property type="component" value="Unassembled WGS sequence"/>
</dbReference>
<name>Q7RAW7_PLAYO</name>
<dbReference type="InParanoid" id="Q7RAW7"/>
<dbReference type="EMBL" id="AABL01002149">
    <property type="protein sequence ID" value="EAA18584.1"/>
    <property type="molecule type" value="Genomic_DNA"/>
</dbReference>
<proteinExistence type="predicted"/>
<dbReference type="AlphaFoldDB" id="Q7RAW7"/>